<gene>
    <name evidence="1" type="ORF">DFR88_08500</name>
</gene>
<accession>A0A4D8S6S2</accession>
<protein>
    <submittedName>
        <fullName evidence="1">NAD(P)/FAD-dependent oxidoreductase</fullName>
    </submittedName>
</protein>
<dbReference type="Gene3D" id="3.50.50.60">
    <property type="entry name" value="FAD/NAD(P)-binding domain"/>
    <property type="match status" value="1"/>
</dbReference>
<dbReference type="EMBL" id="CP031156">
    <property type="protein sequence ID" value="QCO30515.1"/>
    <property type="molecule type" value="Genomic_DNA"/>
</dbReference>
<proteinExistence type="predicted"/>
<dbReference type="InterPro" id="IPR036188">
    <property type="entry name" value="FAD/NAD-bd_sf"/>
</dbReference>
<evidence type="ECO:0000313" key="1">
    <source>
        <dbReference type="EMBL" id="QCO30515.1"/>
    </source>
</evidence>
<keyword evidence="2" id="KW-1185">Reference proteome</keyword>
<reference evidence="1 2" key="1">
    <citation type="submission" date="2018-07" db="EMBL/GenBank/DDBJ databases">
        <title>Complete Genome Sequences of Extremely Thermoacidophilic, Metal-Mobilizing Type-Strain Members of the Archaeal Family Sulfolobaceae: Acidianus brierleyi DSM-1651T, Acidianus sulfidivorans DSM-18786T, Metallosphaera hakonensis DSM-7519T, and Metallosphaera prunae DSM-10039T.</title>
        <authorList>
            <person name="Counts J.A."/>
            <person name="Kelly R.M."/>
        </authorList>
    </citation>
    <scope>NUCLEOTIDE SEQUENCE [LARGE SCALE GENOMIC DNA]</scope>
    <source>
        <strain evidence="1 2">Ron 12/II</strain>
    </source>
</reference>
<dbReference type="AlphaFoldDB" id="A0A4D8S6S2"/>
<organism evidence="1 2">
    <name type="scientific">Metallosphaera prunae</name>
    <dbReference type="NCBI Taxonomy" id="47304"/>
    <lineage>
        <taxon>Archaea</taxon>
        <taxon>Thermoproteota</taxon>
        <taxon>Thermoprotei</taxon>
        <taxon>Sulfolobales</taxon>
        <taxon>Sulfolobaceae</taxon>
        <taxon>Metallosphaera</taxon>
    </lineage>
</organism>
<sequence length="286" mass="32562">MAGLLLAHRLRDRDPKVFDRRRSPGKQCTGIVSRNTFEKLSVSKEFLDREFKEIRVVYNSVEIYIRGDFVRLGRERLERWLDSDLGVIRPVDAVIKGMDEVVVGSSVYRGKVYDASGWKGKANWVKAIEYVMEPINQEEIVVTLDPRNPAGFGWIVPLPDRTLVGALSRSDPRPFVPKLQRRVLSVHGGAIPRVKPTPTPIPAIGDRTGLIKTFTGGGIFGIAELLEDFSNFNRLRKEISRQYTITSLLEKTWRLGLTSLRFMNGKTLSVNQEFDFHSFLFSLRKL</sequence>
<evidence type="ECO:0000313" key="2">
    <source>
        <dbReference type="Proteomes" id="UP000298568"/>
    </source>
</evidence>
<dbReference type="KEGG" id="mpru:DFR88_08500"/>
<dbReference type="Proteomes" id="UP000298568">
    <property type="component" value="Chromosome"/>
</dbReference>
<name>A0A4D8S6S2_METPR</name>